<reference evidence="3 4" key="1">
    <citation type="submission" date="2018-10" db="EMBL/GenBank/DDBJ databases">
        <authorList>
            <person name="Ekblom R."/>
            <person name="Jareborg N."/>
        </authorList>
    </citation>
    <scope>NUCLEOTIDE SEQUENCE [LARGE SCALE GENOMIC DNA]</scope>
    <source>
        <tissue evidence="3">Muscle</tissue>
    </source>
</reference>
<dbReference type="Pfam" id="PF00595">
    <property type="entry name" value="PDZ"/>
    <property type="match status" value="1"/>
</dbReference>
<dbReference type="GO" id="GO:0045197">
    <property type="term" value="P:establishment or maintenance of epithelial cell apical/basal polarity"/>
    <property type="evidence" value="ECO:0007669"/>
    <property type="project" value="TreeGrafter"/>
</dbReference>
<dbReference type="GO" id="GO:0045211">
    <property type="term" value="C:postsynaptic membrane"/>
    <property type="evidence" value="ECO:0007669"/>
    <property type="project" value="TreeGrafter"/>
</dbReference>
<evidence type="ECO:0000313" key="4">
    <source>
        <dbReference type="Proteomes" id="UP000269945"/>
    </source>
</evidence>
<feature type="region of interest" description="Disordered" evidence="1">
    <location>
        <begin position="130"/>
        <end position="153"/>
    </location>
</feature>
<proteinExistence type="predicted"/>
<dbReference type="FunFam" id="2.30.42.10:FF:000064">
    <property type="entry name" value="protein lap4 isoform X1"/>
    <property type="match status" value="1"/>
</dbReference>
<dbReference type="GO" id="GO:0005912">
    <property type="term" value="C:adherens junction"/>
    <property type="evidence" value="ECO:0007669"/>
    <property type="project" value="TreeGrafter"/>
</dbReference>
<dbReference type="InterPro" id="IPR036034">
    <property type="entry name" value="PDZ_sf"/>
</dbReference>
<dbReference type="PROSITE" id="PS50106">
    <property type="entry name" value="PDZ"/>
    <property type="match status" value="1"/>
</dbReference>
<dbReference type="InterPro" id="IPR001478">
    <property type="entry name" value="PDZ"/>
</dbReference>
<dbReference type="PANTHER" id="PTHR23119">
    <property type="entry name" value="DISCS LARGE"/>
    <property type="match status" value="1"/>
</dbReference>
<organism evidence="3 4">
    <name type="scientific">Gulo gulo</name>
    <name type="common">Wolverine</name>
    <name type="synonym">Gluton</name>
    <dbReference type="NCBI Taxonomy" id="48420"/>
    <lineage>
        <taxon>Eukaryota</taxon>
        <taxon>Metazoa</taxon>
        <taxon>Chordata</taxon>
        <taxon>Craniata</taxon>
        <taxon>Vertebrata</taxon>
        <taxon>Euteleostomi</taxon>
        <taxon>Mammalia</taxon>
        <taxon>Eutheria</taxon>
        <taxon>Laurasiatheria</taxon>
        <taxon>Carnivora</taxon>
        <taxon>Caniformia</taxon>
        <taxon>Musteloidea</taxon>
        <taxon>Mustelidae</taxon>
        <taxon>Guloninae</taxon>
        <taxon>Gulo</taxon>
    </lineage>
</organism>
<dbReference type="AlphaFoldDB" id="A0A9X9LR78"/>
<dbReference type="GO" id="GO:0098887">
    <property type="term" value="P:neurotransmitter receptor transport, endosome to postsynaptic membrane"/>
    <property type="evidence" value="ECO:0007669"/>
    <property type="project" value="TreeGrafter"/>
</dbReference>
<dbReference type="SUPFAM" id="SSF50156">
    <property type="entry name" value="PDZ domain-like"/>
    <property type="match status" value="1"/>
</dbReference>
<dbReference type="PANTHER" id="PTHR23119:SF57">
    <property type="entry name" value="PROTEIN SCRIBBLE HOMOLOG"/>
    <property type="match status" value="1"/>
</dbReference>
<dbReference type="GO" id="GO:0016323">
    <property type="term" value="C:basolateral plasma membrane"/>
    <property type="evidence" value="ECO:0007669"/>
    <property type="project" value="TreeGrafter"/>
</dbReference>
<dbReference type="GO" id="GO:0014069">
    <property type="term" value="C:postsynaptic density"/>
    <property type="evidence" value="ECO:0007669"/>
    <property type="project" value="TreeGrafter"/>
</dbReference>
<evidence type="ECO:0000313" key="3">
    <source>
        <dbReference type="EMBL" id="VCW83355.1"/>
    </source>
</evidence>
<dbReference type="GO" id="GO:0043113">
    <property type="term" value="P:receptor clustering"/>
    <property type="evidence" value="ECO:0007669"/>
    <property type="project" value="TreeGrafter"/>
</dbReference>
<dbReference type="InterPro" id="IPR050614">
    <property type="entry name" value="Synaptic_Scaffolding_LAP-MAGUK"/>
</dbReference>
<dbReference type="GO" id="GO:0098609">
    <property type="term" value="P:cell-cell adhesion"/>
    <property type="evidence" value="ECO:0007669"/>
    <property type="project" value="TreeGrafter"/>
</dbReference>
<dbReference type="GO" id="GO:0019901">
    <property type="term" value="F:protein kinase binding"/>
    <property type="evidence" value="ECO:0007669"/>
    <property type="project" value="TreeGrafter"/>
</dbReference>
<evidence type="ECO:0000256" key="1">
    <source>
        <dbReference type="SAM" id="MobiDB-lite"/>
    </source>
</evidence>
<accession>A0A9X9LR78</accession>
<gene>
    <name evidence="3" type="ORF">BN2614_LOCUS1</name>
</gene>
<feature type="domain" description="PDZ" evidence="2">
    <location>
        <begin position="3"/>
        <end position="91"/>
    </location>
</feature>
<dbReference type="CDD" id="cd06701">
    <property type="entry name" value="PDZ4_Scribble-like"/>
    <property type="match status" value="1"/>
</dbReference>
<feature type="region of interest" description="Disordered" evidence="1">
    <location>
        <begin position="218"/>
        <end position="251"/>
    </location>
</feature>
<dbReference type="Gene3D" id="2.30.42.10">
    <property type="match status" value="1"/>
</dbReference>
<evidence type="ECO:0000259" key="2">
    <source>
        <dbReference type="PROSITE" id="PS50106"/>
    </source>
</evidence>
<dbReference type="Proteomes" id="UP000269945">
    <property type="component" value="Unassembled WGS sequence"/>
</dbReference>
<name>A0A9X9LR78_GULGU</name>
<dbReference type="GO" id="GO:0098968">
    <property type="term" value="P:neurotransmitter receptor transport postsynaptic membrane to endosome"/>
    <property type="evidence" value="ECO:0007669"/>
    <property type="project" value="TreeGrafter"/>
</dbReference>
<feature type="compositionally biased region" description="Basic and acidic residues" evidence="1">
    <location>
        <begin position="130"/>
        <end position="146"/>
    </location>
</feature>
<sequence>MRELCIQKAPGEKLGISIRGGAKGHAGNPCDPTDEGIFISKVSPTGAAGRDGRLRVGLRLLEVNQQSLLGLTHGEAVQLLRGVGDTLTVLVCDGFDASPAAPAEVSPGVIANPFAAGLGRRNSLESISSIDRELSPEGSAKEKEPPRQTPPWGLEAVGLSSESLKLDYRTLAAVPGAGSMQRVSVQVTSLACCPPPRLSSVLPLPEPPLATEALGHGACRQGLQGTRDTGAHAGALPPDRAQVPLHPGAKP</sequence>
<comment type="caution">
    <text evidence="3">The sequence shown here is derived from an EMBL/GenBank/DDBJ whole genome shotgun (WGS) entry which is preliminary data.</text>
</comment>
<dbReference type="SMART" id="SM00228">
    <property type="entry name" value="PDZ"/>
    <property type="match status" value="1"/>
</dbReference>
<dbReference type="EMBL" id="CYRY02012717">
    <property type="protein sequence ID" value="VCW83355.1"/>
    <property type="molecule type" value="Genomic_DNA"/>
</dbReference>
<keyword evidence="4" id="KW-1185">Reference proteome</keyword>
<protein>
    <recommendedName>
        <fullName evidence="2">PDZ domain-containing protein</fullName>
    </recommendedName>
</protein>